<keyword evidence="2 12" id="KW-1003">Cell membrane</keyword>
<comment type="cofactor">
    <cofactor evidence="12">
        <name>pyruvate</name>
        <dbReference type="ChEBI" id="CHEBI:15361"/>
    </cofactor>
    <text evidence="12">Binds 1 pyruvoyl group covalently per subunit.</text>
</comment>
<keyword evidence="13" id="KW-1133">Transmembrane helix</keyword>
<evidence type="ECO:0000313" key="14">
    <source>
        <dbReference type="EMBL" id="RDI42412.1"/>
    </source>
</evidence>
<evidence type="ECO:0000256" key="4">
    <source>
        <dbReference type="ARBA" id="ARBA00022793"/>
    </source>
</evidence>
<feature type="chain" id="PRO_5023239786" description="Phosphatidylserine decarboxylase alpha chain" evidence="12">
    <location>
        <begin position="279"/>
        <end position="313"/>
    </location>
</feature>
<organism evidence="14 15">
    <name type="scientific">Aquicella lusitana</name>
    <dbReference type="NCBI Taxonomy" id="254246"/>
    <lineage>
        <taxon>Bacteria</taxon>
        <taxon>Pseudomonadati</taxon>
        <taxon>Pseudomonadota</taxon>
        <taxon>Gammaproteobacteria</taxon>
        <taxon>Legionellales</taxon>
        <taxon>Coxiellaceae</taxon>
        <taxon>Aquicella</taxon>
    </lineage>
</organism>
<comment type="PTM">
    <text evidence="12">Is synthesized initially as an inactive proenzyme. Formation of the active enzyme involves a self-maturation process in which the active site pyruvoyl group is generated from an internal serine residue via an autocatalytic post-translational modification. Two non-identical subunits are generated from the proenzyme in this reaction, and the pyruvate is formed at the N-terminus of the alpha chain, which is derived from the carboxyl end of the proenzyme. The autoendoproteolytic cleavage occurs by a canonical serine protease mechanism, in which the side chain hydroxyl group of the serine supplies its oxygen atom to form the C-terminus of the beta chain, while the remainder of the serine residue undergoes an oxidative deamination to produce ammonia and the pyruvoyl prosthetic group on the alpha chain. During this reaction, the Ser that is part of the protease active site of the proenzyme becomes the pyruvoyl prosthetic group, which constitutes an essential element of the active site of the mature decarboxylase.</text>
</comment>
<proteinExistence type="inferred from homology"/>
<evidence type="ECO:0000256" key="11">
    <source>
        <dbReference type="ARBA" id="ARBA00023317"/>
    </source>
</evidence>
<evidence type="ECO:0000256" key="3">
    <source>
        <dbReference type="ARBA" id="ARBA00022516"/>
    </source>
</evidence>
<dbReference type="Pfam" id="PF02666">
    <property type="entry name" value="PS_Dcarbxylase"/>
    <property type="match status" value="1"/>
</dbReference>
<keyword evidence="9 12" id="KW-0456">Lyase</keyword>
<keyword evidence="6 12" id="KW-0472">Membrane</keyword>
<accession>A0A370GF25</accession>
<dbReference type="GO" id="GO:0005886">
    <property type="term" value="C:plasma membrane"/>
    <property type="evidence" value="ECO:0007669"/>
    <property type="project" value="UniProtKB-SubCell"/>
</dbReference>
<comment type="pathway">
    <text evidence="1">Lipid metabolism.</text>
</comment>
<evidence type="ECO:0000313" key="15">
    <source>
        <dbReference type="Proteomes" id="UP000254720"/>
    </source>
</evidence>
<feature type="active site" description="Charge relay system; for autoendoproteolytic cleavage activity" evidence="12">
    <location>
        <position position="122"/>
    </location>
</feature>
<evidence type="ECO:0000256" key="9">
    <source>
        <dbReference type="ARBA" id="ARBA00023239"/>
    </source>
</evidence>
<dbReference type="InterPro" id="IPR033177">
    <property type="entry name" value="PSD-B"/>
</dbReference>
<evidence type="ECO:0000256" key="7">
    <source>
        <dbReference type="ARBA" id="ARBA00023145"/>
    </source>
</evidence>
<comment type="catalytic activity">
    <reaction evidence="12">
        <text>a 1,2-diacyl-sn-glycero-3-phospho-L-serine + H(+) = a 1,2-diacyl-sn-glycero-3-phosphoethanolamine + CO2</text>
        <dbReference type="Rhea" id="RHEA:20828"/>
        <dbReference type="ChEBI" id="CHEBI:15378"/>
        <dbReference type="ChEBI" id="CHEBI:16526"/>
        <dbReference type="ChEBI" id="CHEBI:57262"/>
        <dbReference type="ChEBI" id="CHEBI:64612"/>
        <dbReference type="EC" id="4.1.1.65"/>
    </reaction>
</comment>
<comment type="function">
    <text evidence="12">Catalyzes the formation of phosphatidylethanolamine (PtdEtn) from phosphatidylserine (PtdSer).</text>
</comment>
<evidence type="ECO:0000256" key="5">
    <source>
        <dbReference type="ARBA" id="ARBA00023098"/>
    </source>
</evidence>
<reference evidence="14 15" key="1">
    <citation type="submission" date="2018-07" db="EMBL/GenBank/DDBJ databases">
        <title>Genomic Encyclopedia of Type Strains, Phase IV (KMG-IV): sequencing the most valuable type-strain genomes for metagenomic binning, comparative biology and taxonomic classification.</title>
        <authorList>
            <person name="Goeker M."/>
        </authorList>
    </citation>
    <scope>NUCLEOTIDE SEQUENCE [LARGE SCALE GENOMIC DNA]</scope>
    <source>
        <strain evidence="14 15">DSM 16500</strain>
    </source>
</reference>
<dbReference type="EMBL" id="QQAX01000015">
    <property type="protein sequence ID" value="RDI42412.1"/>
    <property type="molecule type" value="Genomic_DNA"/>
</dbReference>
<keyword evidence="10 12" id="KW-1208">Phospholipid metabolism</keyword>
<dbReference type="UniPathway" id="UPA00558">
    <property type="reaction ID" value="UER00616"/>
</dbReference>
<feature type="chain" id="PRO_5023239785" description="Phosphatidylserine decarboxylase beta chain" evidence="12">
    <location>
        <begin position="1"/>
        <end position="278"/>
    </location>
</feature>
<gene>
    <name evidence="12" type="primary">psd</name>
    <name evidence="14" type="ORF">C8D86_11515</name>
</gene>
<dbReference type="NCBIfam" id="TIGR00163">
    <property type="entry name" value="PS_decarb"/>
    <property type="match status" value="1"/>
</dbReference>
<keyword evidence="8 12" id="KW-0594">Phospholipid biosynthesis</keyword>
<dbReference type="PANTHER" id="PTHR10067">
    <property type="entry name" value="PHOSPHATIDYLSERINE DECARBOXYLASE"/>
    <property type="match status" value="1"/>
</dbReference>
<feature type="active site" description="Charge relay system; for autoendoproteolytic cleavage activity" evidence="12">
    <location>
        <position position="279"/>
    </location>
</feature>
<keyword evidence="7 12" id="KW-0865">Zymogen</keyword>
<feature type="active site" description="Schiff-base intermediate with substrate; via pyruvic acid; for decarboxylase activity" evidence="12">
    <location>
        <position position="279"/>
    </location>
</feature>
<comment type="pathway">
    <text evidence="12">Phospholipid metabolism; phosphatidylethanolamine biosynthesis; phosphatidylethanolamine from CDP-diacylglycerol: step 2/2.</text>
</comment>
<dbReference type="InterPro" id="IPR033178">
    <property type="entry name" value="PSD_type1_pro"/>
</dbReference>
<evidence type="ECO:0000256" key="1">
    <source>
        <dbReference type="ARBA" id="ARBA00005189"/>
    </source>
</evidence>
<comment type="similarity">
    <text evidence="12">Belongs to the phosphatidylserine decarboxylase family. PSD-B subfamily. Prokaryotic type I sub-subfamily.</text>
</comment>
<comment type="caution">
    <text evidence="14">The sequence shown here is derived from an EMBL/GenBank/DDBJ whole genome shotgun (WGS) entry which is preliminary data.</text>
</comment>
<keyword evidence="15" id="KW-1185">Reference proteome</keyword>
<feature type="site" description="Cleavage (non-hydrolytic); by autocatalysis" evidence="12">
    <location>
        <begin position="278"/>
        <end position="279"/>
    </location>
</feature>
<keyword evidence="4 12" id="KW-0210">Decarboxylase</keyword>
<feature type="transmembrane region" description="Helical" evidence="13">
    <location>
        <begin position="12"/>
        <end position="34"/>
    </location>
</feature>
<keyword evidence="3 12" id="KW-0444">Lipid biosynthesis</keyword>
<dbReference type="GO" id="GO:0006646">
    <property type="term" value="P:phosphatidylethanolamine biosynthetic process"/>
    <property type="evidence" value="ECO:0007669"/>
    <property type="project" value="UniProtKB-UniRule"/>
</dbReference>
<evidence type="ECO:0000256" key="6">
    <source>
        <dbReference type="ARBA" id="ARBA00023136"/>
    </source>
</evidence>
<evidence type="ECO:0000256" key="10">
    <source>
        <dbReference type="ARBA" id="ARBA00023264"/>
    </source>
</evidence>
<keyword evidence="11 12" id="KW-0670">Pyruvate</keyword>
<evidence type="ECO:0000256" key="2">
    <source>
        <dbReference type="ARBA" id="ARBA00022475"/>
    </source>
</evidence>
<evidence type="ECO:0000256" key="12">
    <source>
        <dbReference type="HAMAP-Rule" id="MF_00662"/>
    </source>
</evidence>
<keyword evidence="5 12" id="KW-0443">Lipid metabolism</keyword>
<feature type="modified residue" description="Pyruvic acid (Ser); by autocatalysis" evidence="12">
    <location>
        <position position="279"/>
    </location>
</feature>
<dbReference type="GO" id="GO:0004609">
    <property type="term" value="F:phosphatidylserine decarboxylase activity"/>
    <property type="evidence" value="ECO:0007669"/>
    <property type="project" value="UniProtKB-UniRule"/>
</dbReference>
<dbReference type="HAMAP" id="MF_00662">
    <property type="entry name" value="PS_decarb_PSD_B_type1"/>
    <property type="match status" value="1"/>
</dbReference>
<evidence type="ECO:0000256" key="8">
    <source>
        <dbReference type="ARBA" id="ARBA00023209"/>
    </source>
</evidence>
<name>A0A370GF25_9COXI</name>
<sequence length="313" mass="35223">MTATYIILPRRTASAALFSYNASLSMTGFIFIMFNQLFAYSQYLLPQHLLSALAGRLAESRSPRLKNSLIRFFIHRYKVDLSEAISENLDDYPTFNSFFIRQLKPGIRPLALAPEAVISPVDGRVAALGKINQNQLLQAKKHYYNLETLLGNDKELATLFSDGDFATLYLAPQNYHRVHMPLSGTLTKSIYVPGKLFSVNRITSELIPNLYSRNERLISLFDTEAGKMAMILVGAMIVGSIQTVWMTQPIRSHQMITETFTNGLTLQKSAELGYFKMGSTVILLFEKNKVTWSPSFKTNSAIHFGQFLGKIAK</sequence>
<keyword evidence="13" id="KW-0812">Transmembrane</keyword>
<dbReference type="Proteomes" id="UP000254720">
    <property type="component" value="Unassembled WGS sequence"/>
</dbReference>
<dbReference type="InterPro" id="IPR003817">
    <property type="entry name" value="PS_Dcarbxylase"/>
</dbReference>
<dbReference type="EC" id="4.1.1.65" evidence="12"/>
<dbReference type="AlphaFoldDB" id="A0A370GF25"/>
<feature type="active site" description="Charge relay system; for autoendoproteolytic cleavage activity" evidence="12">
    <location>
        <position position="179"/>
    </location>
</feature>
<protein>
    <recommendedName>
        <fullName evidence="12">Phosphatidylserine decarboxylase proenzyme</fullName>
        <ecNumber evidence="12">4.1.1.65</ecNumber>
    </recommendedName>
    <component>
        <recommendedName>
            <fullName evidence="12">Phosphatidylserine decarboxylase alpha chain</fullName>
        </recommendedName>
    </component>
    <component>
        <recommendedName>
            <fullName evidence="12">Phosphatidylserine decarboxylase beta chain</fullName>
        </recommendedName>
    </component>
</protein>
<evidence type="ECO:0000256" key="13">
    <source>
        <dbReference type="SAM" id="Phobius"/>
    </source>
</evidence>
<comment type="subunit">
    <text evidence="12">Heterodimer of a large membrane-associated beta subunit and a small pyruvoyl-containing alpha subunit.</text>
</comment>
<comment type="subcellular location">
    <subcellularLocation>
        <location evidence="12">Cell membrane</location>
        <topology evidence="12">Peripheral membrane protein</topology>
    </subcellularLocation>
</comment>
<dbReference type="PANTHER" id="PTHR10067:SF6">
    <property type="entry name" value="PHOSPHATIDYLSERINE DECARBOXYLASE PROENZYME, MITOCHONDRIAL"/>
    <property type="match status" value="1"/>
</dbReference>
<dbReference type="RefSeq" id="WP_232058664.1">
    <property type="nucleotide sequence ID" value="NZ_LR699114.1"/>
</dbReference>